<evidence type="ECO:0000313" key="3">
    <source>
        <dbReference type="Proteomes" id="UP000297453"/>
    </source>
</evidence>
<keyword evidence="1" id="KW-0812">Transmembrane</keyword>
<dbReference type="AlphaFoldDB" id="A0A4V3JCN9"/>
<keyword evidence="1" id="KW-0472">Membrane</keyword>
<dbReference type="OrthoDB" id="343284at2"/>
<proteinExistence type="predicted"/>
<protein>
    <submittedName>
        <fullName evidence="2">Uncharacterized protein</fullName>
    </submittedName>
</protein>
<accession>A0A4V3JCN9</accession>
<evidence type="ECO:0000256" key="1">
    <source>
        <dbReference type="SAM" id="Phobius"/>
    </source>
</evidence>
<dbReference type="Proteomes" id="UP000297453">
    <property type="component" value="Unassembled WGS sequence"/>
</dbReference>
<keyword evidence="3" id="KW-1185">Reference proteome</keyword>
<organism evidence="2 3">
    <name type="scientific">Leptospira semungkisensis</name>
    <dbReference type="NCBI Taxonomy" id="2484985"/>
    <lineage>
        <taxon>Bacteria</taxon>
        <taxon>Pseudomonadati</taxon>
        <taxon>Spirochaetota</taxon>
        <taxon>Spirochaetia</taxon>
        <taxon>Leptospirales</taxon>
        <taxon>Leptospiraceae</taxon>
        <taxon>Leptospira</taxon>
    </lineage>
</organism>
<reference evidence="2" key="1">
    <citation type="journal article" date="2019" name="PLoS Negl. Trop. Dis.">
        <title>Revisiting the worldwide diversity of Leptospira species in the environment.</title>
        <authorList>
            <person name="Vincent A.T."/>
            <person name="Schiettekatte O."/>
            <person name="Bourhy P."/>
            <person name="Veyrier F.J."/>
            <person name="Picardeau M."/>
        </authorList>
    </citation>
    <scope>NUCLEOTIDE SEQUENCE [LARGE SCALE GENOMIC DNA]</scope>
    <source>
        <strain evidence="2">SSS9</strain>
    </source>
</reference>
<feature type="transmembrane region" description="Helical" evidence="1">
    <location>
        <begin position="53"/>
        <end position="71"/>
    </location>
</feature>
<evidence type="ECO:0000313" key="2">
    <source>
        <dbReference type="EMBL" id="TGK06819.1"/>
    </source>
</evidence>
<name>A0A4V3JCN9_9LEPT</name>
<sequence>MGKTLKESLPMQEEINQRKVDPNWSRELASCVIRRYKEEEGNRKVVRFPVRNVLAAAAVLLLGVSIGWFAVSGGSLNSEEDLYHGVSLLLDGDSYLSSLEE</sequence>
<dbReference type="RefSeq" id="WP_135584047.1">
    <property type="nucleotide sequence ID" value="NZ_RQEP01000005.1"/>
</dbReference>
<gene>
    <name evidence="2" type="ORF">EHO59_01435</name>
</gene>
<comment type="caution">
    <text evidence="2">The sequence shown here is derived from an EMBL/GenBank/DDBJ whole genome shotgun (WGS) entry which is preliminary data.</text>
</comment>
<dbReference type="EMBL" id="RQEP01000005">
    <property type="protein sequence ID" value="TGK06819.1"/>
    <property type="molecule type" value="Genomic_DNA"/>
</dbReference>
<keyword evidence="1" id="KW-1133">Transmembrane helix</keyword>